<proteinExistence type="predicted"/>
<dbReference type="OrthoDB" id="3263028at2759"/>
<keyword evidence="2" id="KW-1185">Reference proteome</keyword>
<dbReference type="EMBL" id="KN817772">
    <property type="protein sequence ID" value="KJA13192.1"/>
    <property type="molecule type" value="Genomic_DNA"/>
</dbReference>
<dbReference type="Proteomes" id="UP000054270">
    <property type="component" value="Unassembled WGS sequence"/>
</dbReference>
<evidence type="ECO:0000313" key="2">
    <source>
        <dbReference type="Proteomes" id="UP000054270"/>
    </source>
</evidence>
<gene>
    <name evidence="1" type="ORF">HYPSUDRAFT_209754</name>
</gene>
<accession>A0A0D2KFN6</accession>
<sequence>MGIIGMTRSLPSLVRRTNGLHSARSVKIFADGALRTGGAALYETYSDNPSTNGAMRISAEVLKSVIPRFLRDGWISDMRFAEARLGPERVKTLYAFRGILDSGARITLGSDHPFIY</sequence>
<dbReference type="AlphaFoldDB" id="A0A0D2KFN6"/>
<reference evidence="2" key="1">
    <citation type="submission" date="2014-04" db="EMBL/GenBank/DDBJ databases">
        <title>Evolutionary Origins and Diversification of the Mycorrhizal Mutualists.</title>
        <authorList>
            <consortium name="DOE Joint Genome Institute"/>
            <consortium name="Mycorrhizal Genomics Consortium"/>
            <person name="Kohler A."/>
            <person name="Kuo A."/>
            <person name="Nagy L.G."/>
            <person name="Floudas D."/>
            <person name="Copeland A."/>
            <person name="Barry K.W."/>
            <person name="Cichocki N."/>
            <person name="Veneault-Fourrey C."/>
            <person name="LaButti K."/>
            <person name="Lindquist E.A."/>
            <person name="Lipzen A."/>
            <person name="Lundell T."/>
            <person name="Morin E."/>
            <person name="Murat C."/>
            <person name="Riley R."/>
            <person name="Ohm R."/>
            <person name="Sun H."/>
            <person name="Tunlid A."/>
            <person name="Henrissat B."/>
            <person name="Grigoriev I.V."/>
            <person name="Hibbett D.S."/>
            <person name="Martin F."/>
        </authorList>
    </citation>
    <scope>NUCLEOTIDE SEQUENCE [LARGE SCALE GENOMIC DNA]</scope>
    <source>
        <strain evidence="2">FD-334 SS-4</strain>
    </source>
</reference>
<organism evidence="1 2">
    <name type="scientific">Hypholoma sublateritium (strain FD-334 SS-4)</name>
    <dbReference type="NCBI Taxonomy" id="945553"/>
    <lineage>
        <taxon>Eukaryota</taxon>
        <taxon>Fungi</taxon>
        <taxon>Dikarya</taxon>
        <taxon>Basidiomycota</taxon>
        <taxon>Agaricomycotina</taxon>
        <taxon>Agaricomycetes</taxon>
        <taxon>Agaricomycetidae</taxon>
        <taxon>Agaricales</taxon>
        <taxon>Agaricineae</taxon>
        <taxon>Strophariaceae</taxon>
        <taxon>Hypholoma</taxon>
    </lineage>
</organism>
<evidence type="ECO:0000313" key="1">
    <source>
        <dbReference type="EMBL" id="KJA13192.1"/>
    </source>
</evidence>
<dbReference type="PANTHER" id="PTHR22642:SF2">
    <property type="entry name" value="PROTEIN LONG AFTER FAR-RED 3"/>
    <property type="match status" value="1"/>
</dbReference>
<dbReference type="PANTHER" id="PTHR22642">
    <property type="entry name" value="IMIDAZOLONEPROPIONASE"/>
    <property type="match status" value="1"/>
</dbReference>
<dbReference type="Gene3D" id="3.20.20.140">
    <property type="entry name" value="Metal-dependent hydrolases"/>
    <property type="match status" value="2"/>
</dbReference>
<dbReference type="STRING" id="945553.A0A0D2KFN6"/>
<name>A0A0D2KFN6_HYPSF</name>
<protein>
    <submittedName>
        <fullName evidence="1">Uncharacterized protein</fullName>
    </submittedName>
</protein>